<reference evidence="5" key="1">
    <citation type="submission" date="2016-06" db="EMBL/GenBank/DDBJ databases">
        <title>First high quality genome sequence of Plasmodium coatneyi using continuous long reads from single molecule, real-time sequencing.</title>
        <authorList>
            <person name="Chien J.-T."/>
            <person name="Pakala S.B."/>
            <person name="Geraldo J.A."/>
            <person name="Lapp S.A."/>
            <person name="Barnwell J.W."/>
            <person name="Kissinger J.C."/>
            <person name="Galinski M.R."/>
            <person name="Humphrey J.C."/>
        </authorList>
    </citation>
    <scope>NUCLEOTIDE SEQUENCE [LARGE SCALE GENOMIC DNA]</scope>
    <source>
        <strain evidence="5">Hackeri</strain>
    </source>
</reference>
<accession>A0A1B1DSP3</accession>
<keyword evidence="2" id="KW-0472">Membrane</keyword>
<feature type="domain" description="Schizont-infected cell agglutination C-terminal" evidence="3">
    <location>
        <begin position="339"/>
        <end position="480"/>
    </location>
</feature>
<feature type="compositionally biased region" description="Basic and acidic residues" evidence="1">
    <location>
        <begin position="258"/>
        <end position="270"/>
    </location>
</feature>
<feature type="compositionally biased region" description="Basic and acidic residues" evidence="1">
    <location>
        <begin position="128"/>
        <end position="138"/>
    </location>
</feature>
<dbReference type="InterPro" id="IPR024288">
    <property type="entry name" value="SICA_C"/>
</dbReference>
<feature type="region of interest" description="Disordered" evidence="1">
    <location>
        <begin position="385"/>
        <end position="407"/>
    </location>
</feature>
<dbReference type="EMBL" id="CP016239">
    <property type="protein sequence ID" value="ANQ05762.1"/>
    <property type="molecule type" value="Genomic_DNA"/>
</dbReference>
<feature type="region of interest" description="Disordered" evidence="1">
    <location>
        <begin position="168"/>
        <end position="300"/>
    </location>
</feature>
<evidence type="ECO:0000313" key="4">
    <source>
        <dbReference type="EMBL" id="ANQ05762.1"/>
    </source>
</evidence>
<dbReference type="RefSeq" id="XP_019912457.1">
    <property type="nucleotide sequence ID" value="XM_020057037.1"/>
</dbReference>
<feature type="compositionally biased region" description="Pro residues" evidence="1">
    <location>
        <begin position="271"/>
        <end position="286"/>
    </location>
</feature>
<proteinExistence type="predicted"/>
<sequence>MLTTGVEKKYKNQGGKGRVPCEKKVKNIPLCDLLKAWMWYMHWFCVPTKVIEYVIKGANGVRTDFMKQGGKYVDCIYDAAFKIPTDDERYRVGEADEVFGTSWLHTKIRKATNEKKWCEDSKWQYRDRAPEGSIKPRAEEEEEEKIISDDDNSNNVQEIMDQIEEVLEQEEGGGGGGVPTSSETEETKKKIEPPQEETHNQEEKKPPIPIPEKPQPKVPEESDQATSGADVKGKKSSEEPGSPREDTVDPPAQEQAEDPDKGVTKQDHPVEPVPAPAPAPAPPPRTSDPGAGGSRASEADLKAPKALPLSDMKDHPVLPYLPLTPAVLGISIMSYLLWKYFGMLGKRRKRHRRAHQVRGPSLEQQIVDHVDHLGPREYYIVKQRRQPRSTPIKRRKKRVPGHRRADRRGGVRRRMIIDIHLEVLDECQKGELHSTKEDFFEILVQEFMGSEFIKEQNVPEEQVSRVDVSKIEIPSLDSGFREEDFTPEENILKEQVPSSDFGKKFLRKKFLRKKFLRKKFLRKKFLRKKFLRKKFLRKKFLRKRSKVQIPDLGKEDFILREDVPSADSGFRV</sequence>
<dbReference type="GeneID" id="30906940"/>
<feature type="compositionally biased region" description="Acidic residues" evidence="1">
    <location>
        <begin position="139"/>
        <end position="152"/>
    </location>
</feature>
<feature type="transmembrane region" description="Helical" evidence="2">
    <location>
        <begin position="317"/>
        <end position="338"/>
    </location>
</feature>
<dbReference type="KEGG" id="pcot:PCOAH_00002200"/>
<feature type="compositionally biased region" description="Basic and acidic residues" evidence="1">
    <location>
        <begin position="231"/>
        <end position="247"/>
    </location>
</feature>
<protein>
    <submittedName>
        <fullName evidence="4">SICA antigen</fullName>
    </submittedName>
</protein>
<feature type="region of interest" description="Disordered" evidence="1">
    <location>
        <begin position="128"/>
        <end position="155"/>
    </location>
</feature>
<keyword evidence="2" id="KW-0812">Transmembrane</keyword>
<evidence type="ECO:0000259" key="3">
    <source>
        <dbReference type="Pfam" id="PF12879"/>
    </source>
</evidence>
<dbReference type="Pfam" id="PF12879">
    <property type="entry name" value="SICA_C"/>
    <property type="match status" value="1"/>
</dbReference>
<keyword evidence="2" id="KW-1133">Transmembrane helix</keyword>
<evidence type="ECO:0000256" key="2">
    <source>
        <dbReference type="SAM" id="Phobius"/>
    </source>
</evidence>
<dbReference type="Proteomes" id="UP000092716">
    <property type="component" value="Chromosome 1"/>
</dbReference>
<dbReference type="OrthoDB" id="376328at2759"/>
<name>A0A1B1DSP3_9APIC</name>
<organism evidence="4 5">
    <name type="scientific">Plasmodium coatneyi</name>
    <dbReference type="NCBI Taxonomy" id="208452"/>
    <lineage>
        <taxon>Eukaryota</taxon>
        <taxon>Sar</taxon>
        <taxon>Alveolata</taxon>
        <taxon>Apicomplexa</taxon>
        <taxon>Aconoidasida</taxon>
        <taxon>Haemosporida</taxon>
        <taxon>Plasmodiidae</taxon>
        <taxon>Plasmodium</taxon>
    </lineage>
</organism>
<evidence type="ECO:0000256" key="1">
    <source>
        <dbReference type="SAM" id="MobiDB-lite"/>
    </source>
</evidence>
<keyword evidence="5" id="KW-1185">Reference proteome</keyword>
<dbReference type="AlphaFoldDB" id="A0A1B1DSP3"/>
<evidence type="ECO:0000313" key="5">
    <source>
        <dbReference type="Proteomes" id="UP000092716"/>
    </source>
</evidence>
<feature type="compositionally biased region" description="Basic and acidic residues" evidence="1">
    <location>
        <begin position="185"/>
        <end position="206"/>
    </location>
</feature>
<gene>
    <name evidence="4" type="ORF">PCOAH_00002200</name>
</gene>
<dbReference type="VEuPathDB" id="PlasmoDB:PCOAH_00002200"/>